<dbReference type="GeneID" id="25415477"/>
<evidence type="ECO:0000256" key="1">
    <source>
        <dbReference type="SAM" id="SignalP"/>
    </source>
</evidence>
<evidence type="ECO:0000313" key="2">
    <source>
        <dbReference type="EMBL" id="KEQ71384.1"/>
    </source>
</evidence>
<gene>
    <name evidence="2" type="ORF">M436DRAFT_74450</name>
</gene>
<proteinExistence type="predicted"/>
<accession>A0A074WID2</accession>
<dbReference type="EMBL" id="KL584714">
    <property type="protein sequence ID" value="KEQ71384.1"/>
    <property type="molecule type" value="Genomic_DNA"/>
</dbReference>
<dbReference type="HOGENOM" id="CLU_1209603_0_0_1"/>
<reference evidence="2 3" key="1">
    <citation type="journal article" date="2014" name="BMC Genomics">
        <title>Genome sequencing of four Aureobasidium pullulans varieties: biotechnological potential, stress tolerance, and description of new species.</title>
        <authorList>
            <person name="Gostin Ar C."/>
            <person name="Ohm R.A."/>
            <person name="Kogej T."/>
            <person name="Sonjak S."/>
            <person name="Turk M."/>
            <person name="Zajc J."/>
            <person name="Zalar P."/>
            <person name="Grube M."/>
            <person name="Sun H."/>
            <person name="Han J."/>
            <person name="Sharma A."/>
            <person name="Chiniquy J."/>
            <person name="Ngan C.Y."/>
            <person name="Lipzen A."/>
            <person name="Barry K."/>
            <person name="Grigoriev I.V."/>
            <person name="Gunde-Cimerman N."/>
        </authorList>
    </citation>
    <scope>NUCLEOTIDE SEQUENCE [LARGE SCALE GENOMIC DNA]</scope>
    <source>
        <strain evidence="2 3">CBS 147.97</strain>
    </source>
</reference>
<feature type="chain" id="PRO_5001701543" evidence="1">
    <location>
        <begin position="19"/>
        <end position="229"/>
    </location>
</feature>
<sequence length="229" mass="25275">MRTSIISAVAAMALSAEAAKSYIPYVWNNTAPAIDGQLVQAINGLFNVGGTADGKCSGSCPSANKTIITQRSNDDFWLNVADPQGQQMYVFDQDLKYTLPKTDKVSGPDEQATNGPFSIDFDDYAQETVLRFQGNDWAACKAFDVNKGITLKVQPLVYGGSLWANAYSYECTPFKMRLEETDAPAVDYYRRDCPFRWLNCCPFYCMGQTWAIVDGTTNEPGDIVKTCPN</sequence>
<dbReference type="Proteomes" id="UP000027730">
    <property type="component" value="Unassembled WGS sequence"/>
</dbReference>
<keyword evidence="1" id="KW-0732">Signal</keyword>
<keyword evidence="3" id="KW-1185">Reference proteome</keyword>
<protein>
    <submittedName>
        <fullName evidence="2">Uncharacterized protein</fullName>
    </submittedName>
</protein>
<name>A0A074WID2_9PEZI</name>
<dbReference type="OrthoDB" id="3869588at2759"/>
<dbReference type="RefSeq" id="XP_013425683.1">
    <property type="nucleotide sequence ID" value="XM_013570229.1"/>
</dbReference>
<feature type="signal peptide" evidence="1">
    <location>
        <begin position="1"/>
        <end position="18"/>
    </location>
</feature>
<dbReference type="AlphaFoldDB" id="A0A074WID2"/>
<organism evidence="2 3">
    <name type="scientific">Aureobasidium namibiae CBS 147.97</name>
    <dbReference type="NCBI Taxonomy" id="1043004"/>
    <lineage>
        <taxon>Eukaryota</taxon>
        <taxon>Fungi</taxon>
        <taxon>Dikarya</taxon>
        <taxon>Ascomycota</taxon>
        <taxon>Pezizomycotina</taxon>
        <taxon>Dothideomycetes</taxon>
        <taxon>Dothideomycetidae</taxon>
        <taxon>Dothideales</taxon>
        <taxon>Saccotheciaceae</taxon>
        <taxon>Aureobasidium</taxon>
    </lineage>
</organism>
<evidence type="ECO:0000313" key="3">
    <source>
        <dbReference type="Proteomes" id="UP000027730"/>
    </source>
</evidence>